<dbReference type="AlphaFoldDB" id="A0A1U6H569"/>
<sequence>MAGRAAILKSWVAAAPLLALLHPAPVAAKQEPAAQEVAEPASIAGTYDGSRTEMAAWLELGEDGRYRYALSYGAVDEYSTGTWTRQDGGIVLNSDPSTPPQFELLGTEQGSGAPDAVTLHLEGNGNLPVSLFSAIVERADGTGTIADFSDGAIQIPVSDSDQLLSISLALPIFEVRGEPIPVPQPSGKSLYFAFHANDLGFKAFDHTGLFESDGMFLLERYGREITFRKVSE</sequence>
<evidence type="ECO:0000256" key="1">
    <source>
        <dbReference type="SAM" id="SignalP"/>
    </source>
</evidence>
<organism evidence="2 3">
    <name type="scientific">Novosphingobium mathurense</name>
    <dbReference type="NCBI Taxonomy" id="428990"/>
    <lineage>
        <taxon>Bacteria</taxon>
        <taxon>Pseudomonadati</taxon>
        <taxon>Pseudomonadota</taxon>
        <taxon>Alphaproteobacteria</taxon>
        <taxon>Sphingomonadales</taxon>
        <taxon>Sphingomonadaceae</taxon>
        <taxon>Novosphingobium</taxon>
    </lineage>
</organism>
<reference evidence="3" key="1">
    <citation type="submission" date="2017-02" db="EMBL/GenBank/DDBJ databases">
        <authorList>
            <person name="Varghese N."/>
            <person name="Submissions S."/>
        </authorList>
    </citation>
    <scope>NUCLEOTIDE SEQUENCE [LARGE SCALE GENOMIC DNA]</scope>
    <source>
        <strain evidence="3">SM117</strain>
    </source>
</reference>
<dbReference type="Proteomes" id="UP000190989">
    <property type="component" value="Unassembled WGS sequence"/>
</dbReference>
<keyword evidence="3" id="KW-1185">Reference proteome</keyword>
<evidence type="ECO:0000313" key="2">
    <source>
        <dbReference type="EMBL" id="SLJ90921.1"/>
    </source>
</evidence>
<dbReference type="EMBL" id="FVZE01000001">
    <property type="protein sequence ID" value="SLJ90921.1"/>
    <property type="molecule type" value="Genomic_DNA"/>
</dbReference>
<accession>A0A1U6H569</accession>
<protein>
    <submittedName>
        <fullName evidence="2">Uncharacterized protein</fullName>
    </submittedName>
</protein>
<keyword evidence="1" id="KW-0732">Signal</keyword>
<proteinExistence type="predicted"/>
<dbReference type="STRING" id="428990.SAMN06295987_1011288"/>
<name>A0A1U6H569_9SPHN</name>
<feature type="signal peptide" evidence="1">
    <location>
        <begin position="1"/>
        <end position="28"/>
    </location>
</feature>
<evidence type="ECO:0000313" key="3">
    <source>
        <dbReference type="Proteomes" id="UP000190989"/>
    </source>
</evidence>
<feature type="chain" id="PRO_5012323831" evidence="1">
    <location>
        <begin position="29"/>
        <end position="232"/>
    </location>
</feature>
<gene>
    <name evidence="2" type="ORF">SAMN06295987_1011288</name>
</gene>